<keyword evidence="5" id="KW-1185">Reference proteome</keyword>
<keyword evidence="2" id="KW-1133">Transmembrane helix</keyword>
<evidence type="ECO:0000256" key="1">
    <source>
        <dbReference type="ARBA" id="ARBA00023125"/>
    </source>
</evidence>
<dbReference type="Gene3D" id="1.10.260.40">
    <property type="entry name" value="lambda repressor-like DNA-binding domains"/>
    <property type="match status" value="1"/>
</dbReference>
<sequence length="116" mass="13561">MTIEFNKQLGRLRRERGLSQEDLAQQLYLSRQSISKWEQGETTPDLTTLVKLAAVLNVGLDELVLGQQPSPAIPPAEPTQPHHHRNYRPMNGWEFFARYWWLIFAIAGMINWFIRE</sequence>
<dbReference type="AlphaFoldDB" id="A0A3R8KMU4"/>
<dbReference type="SMART" id="SM00530">
    <property type="entry name" value="HTH_XRE"/>
    <property type="match status" value="1"/>
</dbReference>
<evidence type="ECO:0000259" key="3">
    <source>
        <dbReference type="PROSITE" id="PS50943"/>
    </source>
</evidence>
<feature type="transmembrane region" description="Helical" evidence="2">
    <location>
        <begin position="95"/>
        <end position="114"/>
    </location>
</feature>
<organism evidence="4 5">
    <name type="scientific">Lactiplantibacillus garii</name>
    <dbReference type="NCBI Taxonomy" id="2306423"/>
    <lineage>
        <taxon>Bacteria</taxon>
        <taxon>Bacillati</taxon>
        <taxon>Bacillota</taxon>
        <taxon>Bacilli</taxon>
        <taxon>Lactobacillales</taxon>
        <taxon>Lactobacillaceae</taxon>
        <taxon>Lactiplantibacillus</taxon>
    </lineage>
</organism>
<dbReference type="GO" id="GO:0003677">
    <property type="term" value="F:DNA binding"/>
    <property type="evidence" value="ECO:0007669"/>
    <property type="project" value="UniProtKB-KW"/>
</dbReference>
<evidence type="ECO:0000313" key="5">
    <source>
        <dbReference type="Proteomes" id="UP000283633"/>
    </source>
</evidence>
<keyword evidence="1" id="KW-0238">DNA-binding</keyword>
<dbReference type="InterPro" id="IPR001387">
    <property type="entry name" value="Cro/C1-type_HTH"/>
</dbReference>
<dbReference type="OrthoDB" id="9805856at2"/>
<dbReference type="CDD" id="cd00093">
    <property type="entry name" value="HTH_XRE"/>
    <property type="match status" value="1"/>
</dbReference>
<protein>
    <submittedName>
        <fullName evidence="4">XRE family transcriptional regulator</fullName>
    </submittedName>
</protein>
<comment type="caution">
    <text evidence="4">The sequence shown here is derived from an EMBL/GenBank/DDBJ whole genome shotgun (WGS) entry which is preliminary data.</text>
</comment>
<feature type="domain" description="HTH cro/C1-type" evidence="3">
    <location>
        <begin position="11"/>
        <end position="63"/>
    </location>
</feature>
<accession>A0A3R8KMU4</accession>
<reference evidence="4 5" key="1">
    <citation type="submission" date="2018-08" db="EMBL/GenBank/DDBJ databases">
        <title>Genome Lactobacillus garii FI11369.</title>
        <authorList>
            <person name="Diaz M."/>
            <person name="Narbad A."/>
        </authorList>
    </citation>
    <scope>NUCLEOTIDE SEQUENCE [LARGE SCALE GENOMIC DNA]</scope>
    <source>
        <strain evidence="4 5">FI11369</strain>
    </source>
</reference>
<dbReference type="RefSeq" id="WP_125071535.1">
    <property type="nucleotide sequence ID" value="NZ_QWZQ01000007.1"/>
</dbReference>
<gene>
    <name evidence="4" type="ORF">D1831_03450</name>
</gene>
<dbReference type="PANTHER" id="PTHR46558:SF13">
    <property type="entry name" value="HTH-TYPE TRANSCRIPTIONAL REGULATOR IMMR"/>
    <property type="match status" value="1"/>
</dbReference>
<name>A0A3R8KMU4_9LACO</name>
<dbReference type="Proteomes" id="UP000283633">
    <property type="component" value="Unassembled WGS sequence"/>
</dbReference>
<keyword evidence="2" id="KW-0472">Membrane</keyword>
<dbReference type="PROSITE" id="PS50943">
    <property type="entry name" value="HTH_CROC1"/>
    <property type="match status" value="1"/>
</dbReference>
<dbReference type="EMBL" id="QWZQ01000007">
    <property type="protein sequence ID" value="RRK11295.1"/>
    <property type="molecule type" value="Genomic_DNA"/>
</dbReference>
<proteinExistence type="predicted"/>
<evidence type="ECO:0000256" key="2">
    <source>
        <dbReference type="SAM" id="Phobius"/>
    </source>
</evidence>
<dbReference type="SUPFAM" id="SSF47413">
    <property type="entry name" value="lambda repressor-like DNA-binding domains"/>
    <property type="match status" value="1"/>
</dbReference>
<dbReference type="Pfam" id="PF01381">
    <property type="entry name" value="HTH_3"/>
    <property type="match status" value="1"/>
</dbReference>
<evidence type="ECO:0000313" key="4">
    <source>
        <dbReference type="EMBL" id="RRK11295.1"/>
    </source>
</evidence>
<keyword evidence="2" id="KW-0812">Transmembrane</keyword>
<dbReference type="PANTHER" id="PTHR46558">
    <property type="entry name" value="TRACRIPTIONAL REGULATORY PROTEIN-RELATED-RELATED"/>
    <property type="match status" value="1"/>
</dbReference>
<dbReference type="InterPro" id="IPR010982">
    <property type="entry name" value="Lambda_DNA-bd_dom_sf"/>
</dbReference>